<dbReference type="PROSITE" id="PS51257">
    <property type="entry name" value="PROKAR_LIPOPROTEIN"/>
    <property type="match status" value="1"/>
</dbReference>
<evidence type="ECO:0000313" key="1">
    <source>
        <dbReference type="EMBL" id="MEC0239541.1"/>
    </source>
</evidence>
<name>A0ABU6GIH8_9BACL</name>
<comment type="caution">
    <text evidence="1">The sequence shown here is derived from an EMBL/GenBank/DDBJ whole genome shotgun (WGS) entry which is preliminary data.</text>
</comment>
<organism evidence="1 2">
    <name type="scientific">Paenibacillus dokdonensis</name>
    <dbReference type="NCBI Taxonomy" id="2567944"/>
    <lineage>
        <taxon>Bacteria</taxon>
        <taxon>Bacillati</taxon>
        <taxon>Bacillota</taxon>
        <taxon>Bacilli</taxon>
        <taxon>Bacillales</taxon>
        <taxon>Paenibacillaceae</taxon>
        <taxon>Paenibacillus</taxon>
    </lineage>
</organism>
<sequence length="132" mass="14536">MNENMRDMITLSISIALFLGACFFTLGLTSQIRMTLHEAASVVGGQKRSVHSTLKLSEPDIYSGSQALLIAVDSEVRIQADGVTVTQNDPVALIKQSIFQSDAKYRAVYIRDIHGNLTELQFYKLPAVEESS</sequence>
<dbReference type="RefSeq" id="WP_326086734.1">
    <property type="nucleotide sequence ID" value="NZ_JARLKZ010000005.1"/>
</dbReference>
<evidence type="ECO:0000313" key="2">
    <source>
        <dbReference type="Proteomes" id="UP001344632"/>
    </source>
</evidence>
<dbReference type="EMBL" id="JARLKZ010000005">
    <property type="protein sequence ID" value="MEC0239541.1"/>
    <property type="molecule type" value="Genomic_DNA"/>
</dbReference>
<gene>
    <name evidence="1" type="ORF">P4H66_06680</name>
</gene>
<accession>A0ABU6GIH8</accession>
<proteinExistence type="predicted"/>
<reference evidence="1 2" key="1">
    <citation type="submission" date="2023-03" db="EMBL/GenBank/DDBJ databases">
        <title>Bacillus Genome Sequencing.</title>
        <authorList>
            <person name="Dunlap C."/>
        </authorList>
    </citation>
    <scope>NUCLEOTIDE SEQUENCE [LARGE SCALE GENOMIC DNA]</scope>
    <source>
        <strain evidence="1 2">BD-525</strain>
    </source>
</reference>
<protein>
    <submittedName>
        <fullName evidence="1">Uncharacterized protein</fullName>
    </submittedName>
</protein>
<keyword evidence="2" id="KW-1185">Reference proteome</keyword>
<dbReference type="Proteomes" id="UP001344632">
    <property type="component" value="Unassembled WGS sequence"/>
</dbReference>